<keyword evidence="3" id="KW-0690">Ribosome biogenesis</keyword>
<dbReference type="Gene3D" id="3.30.160.60">
    <property type="entry name" value="Classic Zinc Finger"/>
    <property type="match status" value="1"/>
</dbReference>
<keyword evidence="5" id="KW-0677">Repeat</keyword>
<dbReference type="Pfam" id="PF12756">
    <property type="entry name" value="zf-C2H2_2"/>
    <property type="match status" value="1"/>
</dbReference>
<dbReference type="PANTHER" id="PTHR13182">
    <property type="entry name" value="ZINC FINGER PROTEIN 622"/>
    <property type="match status" value="1"/>
</dbReference>
<reference evidence="12" key="1">
    <citation type="submission" date="2022-11" db="UniProtKB">
        <authorList>
            <consortium name="WormBaseParasite"/>
        </authorList>
    </citation>
    <scope>IDENTIFICATION</scope>
</reference>
<dbReference type="GO" id="GO:0005737">
    <property type="term" value="C:cytoplasm"/>
    <property type="evidence" value="ECO:0007669"/>
    <property type="project" value="UniProtKB-SubCell"/>
</dbReference>
<evidence type="ECO:0000256" key="5">
    <source>
        <dbReference type="ARBA" id="ARBA00022737"/>
    </source>
</evidence>
<dbReference type="SUPFAM" id="SSF57667">
    <property type="entry name" value="beta-beta-alpha zinc fingers"/>
    <property type="match status" value="2"/>
</dbReference>
<sequence length="390" mass="44289">MSIETESRLDPNTGYTCISCRLVFASSALQRDHYQTEWHRYNVKRQVTGLPPISIEQFESKVQQFQETVTDGKQKKEQEQDYCVECGKRFKSQNAYDNHMNSKKHKENVQKFELNGDKPKKLIPDTPGLTLDETKKLNDKVGNDSDDDDGTGSWKTVDSADEDDLVYDETKALPSTSCLFCNNRSDTVEGNLEHMTIHGFFIPDAEYCIDVNGLLTYLGMKVGCGGVCVLCNKRSKNFRTLDAVQKHMRDKQHCRFSVDDDDVVEYLDFYDYGSLLTDEGDEDDNVAINEGYTLILPSGARLGHRALDRYYKQHLRLQEGESKSSAQNRKAINIALGKYKALGWTGATGAVAVMKARDISYMKRIASKHWMQQGMKANKLFKTKGRADQM</sequence>
<comment type="subcellular location">
    <subcellularLocation>
        <location evidence="1">Cytoplasm</location>
    </subcellularLocation>
</comment>
<keyword evidence="6" id="KW-0863">Zinc-finger</keyword>
<evidence type="ECO:0000259" key="10">
    <source>
        <dbReference type="PROSITE" id="PS00028"/>
    </source>
</evidence>
<proteinExistence type="inferred from homology"/>
<feature type="domain" description="C2H2-type" evidence="10">
    <location>
        <begin position="17"/>
        <end position="39"/>
    </location>
</feature>
<dbReference type="SMART" id="SM00451">
    <property type="entry name" value="ZnF_U1"/>
    <property type="match status" value="2"/>
</dbReference>
<dbReference type="GO" id="GO:0042273">
    <property type="term" value="P:ribosomal large subunit biogenesis"/>
    <property type="evidence" value="ECO:0007669"/>
    <property type="project" value="TreeGrafter"/>
</dbReference>
<dbReference type="Pfam" id="PF12171">
    <property type="entry name" value="zf-C2H2_jaz"/>
    <property type="match status" value="1"/>
</dbReference>
<dbReference type="InterPro" id="IPR013087">
    <property type="entry name" value="Znf_C2H2_type"/>
</dbReference>
<evidence type="ECO:0000256" key="3">
    <source>
        <dbReference type="ARBA" id="ARBA00022517"/>
    </source>
</evidence>
<dbReference type="InterPro" id="IPR022755">
    <property type="entry name" value="Znf_C2H2_jaz"/>
</dbReference>
<accession>A0A914QZ20</accession>
<dbReference type="PROSITE" id="PS00028">
    <property type="entry name" value="ZINC_FINGER_C2H2_1"/>
    <property type="match status" value="2"/>
</dbReference>
<keyword evidence="11" id="KW-1185">Reference proteome</keyword>
<dbReference type="WBParaSite" id="PDA_v2.g4310.t1">
    <property type="protein sequence ID" value="PDA_v2.g4310.t1"/>
    <property type="gene ID" value="PDA_v2.g4310"/>
</dbReference>
<protein>
    <submittedName>
        <fullName evidence="12">C2H2-type domain-containing protein</fullName>
    </submittedName>
</protein>
<organism evidence="11 12">
    <name type="scientific">Panagrolaimus davidi</name>
    <dbReference type="NCBI Taxonomy" id="227884"/>
    <lineage>
        <taxon>Eukaryota</taxon>
        <taxon>Metazoa</taxon>
        <taxon>Ecdysozoa</taxon>
        <taxon>Nematoda</taxon>
        <taxon>Chromadorea</taxon>
        <taxon>Rhabditida</taxon>
        <taxon>Tylenchina</taxon>
        <taxon>Panagrolaimomorpha</taxon>
        <taxon>Panagrolaimoidea</taxon>
        <taxon>Panagrolaimidae</taxon>
        <taxon>Panagrolaimus</taxon>
    </lineage>
</organism>
<evidence type="ECO:0000256" key="9">
    <source>
        <dbReference type="SAM" id="MobiDB-lite"/>
    </source>
</evidence>
<evidence type="ECO:0000256" key="8">
    <source>
        <dbReference type="ARBA" id="ARBA00034126"/>
    </source>
</evidence>
<dbReference type="AlphaFoldDB" id="A0A914QZ20"/>
<evidence type="ECO:0000256" key="2">
    <source>
        <dbReference type="ARBA" id="ARBA00022490"/>
    </source>
</evidence>
<evidence type="ECO:0000256" key="1">
    <source>
        <dbReference type="ARBA" id="ARBA00004496"/>
    </source>
</evidence>
<name>A0A914QZ20_9BILA</name>
<dbReference type="InterPro" id="IPR040025">
    <property type="entry name" value="Znf622/Rei1/Reh1"/>
</dbReference>
<evidence type="ECO:0000256" key="7">
    <source>
        <dbReference type="ARBA" id="ARBA00022833"/>
    </source>
</evidence>
<evidence type="ECO:0000313" key="11">
    <source>
        <dbReference type="Proteomes" id="UP000887578"/>
    </source>
</evidence>
<feature type="region of interest" description="Disordered" evidence="9">
    <location>
        <begin position="117"/>
        <end position="156"/>
    </location>
</feature>
<feature type="compositionally biased region" description="Basic and acidic residues" evidence="9">
    <location>
        <begin position="132"/>
        <end position="143"/>
    </location>
</feature>
<evidence type="ECO:0000256" key="4">
    <source>
        <dbReference type="ARBA" id="ARBA00022723"/>
    </source>
</evidence>
<feature type="domain" description="C2H2-type" evidence="10">
    <location>
        <begin position="83"/>
        <end position="105"/>
    </location>
</feature>
<dbReference type="InterPro" id="IPR003604">
    <property type="entry name" value="Matrin/U1-like-C_Znf_C2H2"/>
</dbReference>
<keyword evidence="2" id="KW-0963">Cytoplasm</keyword>
<keyword evidence="4" id="KW-0479">Metal-binding</keyword>
<dbReference type="SMART" id="SM00355">
    <property type="entry name" value="ZnF_C2H2"/>
    <property type="match status" value="4"/>
</dbReference>
<dbReference type="Proteomes" id="UP000887578">
    <property type="component" value="Unplaced"/>
</dbReference>
<dbReference type="PANTHER" id="PTHR13182:SF8">
    <property type="entry name" value="CYTOPLASMIC 60S SUBUNIT BIOGENESIS FACTOR ZNF622"/>
    <property type="match status" value="1"/>
</dbReference>
<keyword evidence="7" id="KW-0862">Zinc</keyword>
<dbReference type="GO" id="GO:0030687">
    <property type="term" value="C:preribosome, large subunit precursor"/>
    <property type="evidence" value="ECO:0007669"/>
    <property type="project" value="TreeGrafter"/>
</dbReference>
<evidence type="ECO:0000256" key="6">
    <source>
        <dbReference type="ARBA" id="ARBA00022771"/>
    </source>
</evidence>
<dbReference type="GO" id="GO:0003676">
    <property type="term" value="F:nucleic acid binding"/>
    <property type="evidence" value="ECO:0007669"/>
    <property type="project" value="InterPro"/>
</dbReference>
<dbReference type="GO" id="GO:0008270">
    <property type="term" value="F:zinc ion binding"/>
    <property type="evidence" value="ECO:0007669"/>
    <property type="project" value="UniProtKB-KW"/>
</dbReference>
<evidence type="ECO:0000313" key="12">
    <source>
        <dbReference type="WBParaSite" id="PDA_v2.g4310.t1"/>
    </source>
</evidence>
<dbReference type="InterPro" id="IPR036236">
    <property type="entry name" value="Znf_C2H2_sf"/>
</dbReference>
<dbReference type="InterPro" id="IPR041661">
    <property type="entry name" value="ZN622/Rei1/Reh1_Znf-C2H2"/>
</dbReference>
<comment type="similarity">
    <text evidence="8">Belongs to the REI1 family.</text>
</comment>